<dbReference type="InterPro" id="IPR011060">
    <property type="entry name" value="RibuloseP-bd_barrel"/>
</dbReference>
<evidence type="ECO:0000256" key="9">
    <source>
        <dbReference type="HAMAP-Rule" id="MF_00135"/>
    </source>
</evidence>
<sequence>MPIDVKICGINSVEALDAAVAGGAKMLGFVFFPKSPRAVTPMEAKALMAHVPDGVLKVALMVDPDDFDARAVCHQLPIDILQLHGSESLERVADLKAVTGLPVMKAVGIAGADDIARAHSYESVVERLLLDAKAPNDAVLPGGNAVSFDWPLIADETWTKPWMLAGGLTVENLSEAVNISKATFVDVSSGVEDSPGVKSVAKIRAFLSLANSL</sequence>
<evidence type="ECO:0000256" key="7">
    <source>
        <dbReference type="ARBA" id="ARBA00023141"/>
    </source>
</evidence>
<dbReference type="SUPFAM" id="SSF51366">
    <property type="entry name" value="Ribulose-phoshate binding barrel"/>
    <property type="match status" value="1"/>
</dbReference>
<dbReference type="HAMAP" id="MF_00135">
    <property type="entry name" value="PRAI"/>
    <property type="match status" value="1"/>
</dbReference>
<dbReference type="Gene3D" id="3.20.20.70">
    <property type="entry name" value="Aldolase class I"/>
    <property type="match status" value="1"/>
</dbReference>
<evidence type="ECO:0000259" key="10">
    <source>
        <dbReference type="Pfam" id="PF00697"/>
    </source>
</evidence>
<dbReference type="UniPathway" id="UPA00035">
    <property type="reaction ID" value="UER00042"/>
</dbReference>
<feature type="domain" description="N-(5'phosphoribosyl) anthranilate isomerase (PRAI)" evidence="10">
    <location>
        <begin position="5"/>
        <end position="207"/>
    </location>
</feature>
<evidence type="ECO:0000256" key="4">
    <source>
        <dbReference type="ARBA" id="ARBA00022272"/>
    </source>
</evidence>
<dbReference type="InterPro" id="IPR013785">
    <property type="entry name" value="Aldolase_TIM"/>
</dbReference>
<name>A0A1E5QBC8_9PROT</name>
<dbReference type="RefSeq" id="WP_069956799.1">
    <property type="nucleotide sequence ID" value="NZ_MCGG01000008.1"/>
</dbReference>
<dbReference type="AlphaFoldDB" id="A0A1E5QBC8"/>
<evidence type="ECO:0000256" key="6">
    <source>
        <dbReference type="ARBA" id="ARBA00022822"/>
    </source>
</evidence>
<dbReference type="EMBL" id="MCGG01000008">
    <property type="protein sequence ID" value="OEJ69335.1"/>
    <property type="molecule type" value="Genomic_DNA"/>
</dbReference>
<evidence type="ECO:0000256" key="8">
    <source>
        <dbReference type="ARBA" id="ARBA00023235"/>
    </source>
</evidence>
<dbReference type="OrthoDB" id="9796196at2"/>
<comment type="similarity">
    <text evidence="9">Belongs to the TrpF family.</text>
</comment>
<evidence type="ECO:0000313" key="11">
    <source>
        <dbReference type="EMBL" id="OEJ69335.1"/>
    </source>
</evidence>
<evidence type="ECO:0000256" key="5">
    <source>
        <dbReference type="ARBA" id="ARBA00022605"/>
    </source>
</evidence>
<proteinExistence type="inferred from homology"/>
<dbReference type="PANTHER" id="PTHR42894:SF1">
    <property type="entry name" value="N-(5'-PHOSPHORIBOSYL)ANTHRANILATE ISOMERASE"/>
    <property type="match status" value="1"/>
</dbReference>
<keyword evidence="12" id="KW-1185">Reference proteome</keyword>
<dbReference type="NCBIfam" id="NF002295">
    <property type="entry name" value="PRK01222.1-1"/>
    <property type="match status" value="1"/>
</dbReference>
<evidence type="ECO:0000256" key="2">
    <source>
        <dbReference type="ARBA" id="ARBA00004664"/>
    </source>
</evidence>
<dbReference type="GO" id="GO:0004640">
    <property type="term" value="F:phosphoribosylanthranilate isomerase activity"/>
    <property type="evidence" value="ECO:0007669"/>
    <property type="project" value="UniProtKB-UniRule"/>
</dbReference>
<keyword evidence="5 9" id="KW-0028">Amino-acid biosynthesis</keyword>
<organism evidence="11 12">
    <name type="scientific">Magnetovibrio blakemorei</name>
    <dbReference type="NCBI Taxonomy" id="28181"/>
    <lineage>
        <taxon>Bacteria</taxon>
        <taxon>Pseudomonadati</taxon>
        <taxon>Pseudomonadota</taxon>
        <taxon>Alphaproteobacteria</taxon>
        <taxon>Rhodospirillales</taxon>
        <taxon>Magnetovibrionaceae</taxon>
        <taxon>Magnetovibrio</taxon>
    </lineage>
</organism>
<dbReference type="STRING" id="28181.BEN30_04465"/>
<reference evidence="12" key="1">
    <citation type="submission" date="2016-07" db="EMBL/GenBank/DDBJ databases">
        <authorList>
            <person name="Florea S."/>
            <person name="Webb J.S."/>
            <person name="Jaromczyk J."/>
            <person name="Schardl C.L."/>
        </authorList>
    </citation>
    <scope>NUCLEOTIDE SEQUENCE [LARGE SCALE GENOMIC DNA]</scope>
    <source>
        <strain evidence="12">MV-1</strain>
    </source>
</reference>
<evidence type="ECO:0000313" key="12">
    <source>
        <dbReference type="Proteomes" id="UP000095347"/>
    </source>
</evidence>
<keyword evidence="7 9" id="KW-0057">Aromatic amino acid biosynthesis</keyword>
<dbReference type="PANTHER" id="PTHR42894">
    <property type="entry name" value="N-(5'-PHOSPHORIBOSYL)ANTHRANILATE ISOMERASE"/>
    <property type="match status" value="1"/>
</dbReference>
<gene>
    <name evidence="9" type="primary">trpF</name>
    <name evidence="11" type="ORF">BEN30_04465</name>
</gene>
<evidence type="ECO:0000256" key="1">
    <source>
        <dbReference type="ARBA" id="ARBA00001164"/>
    </source>
</evidence>
<comment type="pathway">
    <text evidence="2 9">Amino-acid biosynthesis; L-tryptophan biosynthesis; L-tryptophan from chorismate: step 3/5.</text>
</comment>
<dbReference type="InterPro" id="IPR001240">
    <property type="entry name" value="PRAI_dom"/>
</dbReference>
<keyword evidence="6 9" id="KW-0822">Tryptophan biosynthesis</keyword>
<comment type="caution">
    <text evidence="11">The sequence shown here is derived from an EMBL/GenBank/DDBJ whole genome shotgun (WGS) entry which is preliminary data.</text>
</comment>
<dbReference type="Pfam" id="PF00697">
    <property type="entry name" value="PRAI"/>
    <property type="match status" value="1"/>
</dbReference>
<dbReference type="CDD" id="cd00405">
    <property type="entry name" value="PRAI"/>
    <property type="match status" value="1"/>
</dbReference>
<dbReference type="GO" id="GO:0000162">
    <property type="term" value="P:L-tryptophan biosynthetic process"/>
    <property type="evidence" value="ECO:0007669"/>
    <property type="project" value="UniProtKB-UniRule"/>
</dbReference>
<dbReference type="EC" id="5.3.1.24" evidence="3 9"/>
<dbReference type="Proteomes" id="UP000095347">
    <property type="component" value="Unassembled WGS sequence"/>
</dbReference>
<dbReference type="InterPro" id="IPR044643">
    <property type="entry name" value="TrpF_fam"/>
</dbReference>
<comment type="catalytic activity">
    <reaction evidence="1 9">
        <text>N-(5-phospho-beta-D-ribosyl)anthranilate = 1-(2-carboxyphenylamino)-1-deoxy-D-ribulose 5-phosphate</text>
        <dbReference type="Rhea" id="RHEA:21540"/>
        <dbReference type="ChEBI" id="CHEBI:18277"/>
        <dbReference type="ChEBI" id="CHEBI:58613"/>
        <dbReference type="EC" id="5.3.1.24"/>
    </reaction>
</comment>
<keyword evidence="8 9" id="KW-0413">Isomerase</keyword>
<accession>A0A1E5QBC8</accession>
<protein>
    <recommendedName>
        <fullName evidence="4 9">N-(5'-phosphoribosyl)anthranilate isomerase</fullName>
        <shortName evidence="9">PRAI</shortName>
        <ecNumber evidence="3 9">5.3.1.24</ecNumber>
    </recommendedName>
</protein>
<evidence type="ECO:0000256" key="3">
    <source>
        <dbReference type="ARBA" id="ARBA00012572"/>
    </source>
</evidence>